<feature type="transmembrane region" description="Helical" evidence="2">
    <location>
        <begin position="305"/>
        <end position="324"/>
    </location>
</feature>
<feature type="transmembrane region" description="Helical" evidence="2">
    <location>
        <begin position="394"/>
        <end position="417"/>
    </location>
</feature>
<evidence type="ECO:0000313" key="4">
    <source>
        <dbReference type="Proteomes" id="UP000030002"/>
    </source>
</evidence>
<reference evidence="3 4" key="1">
    <citation type="submission" date="2013-08" db="EMBL/GenBank/DDBJ databases">
        <title>The genome sequence of Knoellia sinensis.</title>
        <authorList>
            <person name="Zhu W."/>
            <person name="Wang G."/>
        </authorList>
    </citation>
    <scope>NUCLEOTIDE SEQUENCE [LARGE SCALE GENOMIC DNA]</scope>
    <source>
        <strain evidence="3 4">KCTC 19936</strain>
    </source>
</reference>
<evidence type="ECO:0000256" key="2">
    <source>
        <dbReference type="SAM" id="Phobius"/>
    </source>
</evidence>
<feature type="transmembrane region" description="Helical" evidence="2">
    <location>
        <begin position="43"/>
        <end position="65"/>
    </location>
</feature>
<dbReference type="RefSeq" id="WP_084072149.1">
    <property type="nucleotide sequence ID" value="NZ_AVPJ01000007.1"/>
</dbReference>
<feature type="transmembrane region" description="Helical" evidence="2">
    <location>
        <begin position="278"/>
        <end position="299"/>
    </location>
</feature>
<dbReference type="Pfam" id="PF01564">
    <property type="entry name" value="Spermine_synth"/>
    <property type="match status" value="1"/>
</dbReference>
<name>A0A0A0J6E9_9MICO</name>
<feature type="transmembrane region" description="Helical" evidence="2">
    <location>
        <begin position="478"/>
        <end position="496"/>
    </location>
</feature>
<keyword evidence="2" id="KW-0812">Transmembrane</keyword>
<dbReference type="STRING" id="1385520.N802_18515"/>
<dbReference type="NCBIfam" id="NF037959">
    <property type="entry name" value="MFS_SpdSyn"/>
    <property type="match status" value="1"/>
</dbReference>
<dbReference type="PANTHER" id="PTHR43317">
    <property type="entry name" value="THERMOSPERMINE SYNTHASE ACAULIS5"/>
    <property type="match status" value="1"/>
</dbReference>
<sequence length="774" mass="82450">MTDATTTASPTERDDFAEERVRAKASGVVLGGSTSSRVKTSGLVALFTLTAFVGAALLFVVQPLIARMLLPAYGGSATVWSTSSLFFQVLLLLGYLYSHVATRRLGSRWQPPVHLLVLLAPLVVLPVALPADAVPDIETSPVLWLLRTLTLLIGLPFVVISTSGPLLQRWYSWSGGPRADDPYFLFAASNVGSFVGLLAYPFVVEPWLTVDQQRIAWSTGFVLFALLTAACAVVTRTRTRVQGAAAIPTSPIDGAAGAELALKVKTKADGGRTSRRRLVRWTALSFLPSALMLAVTSHISTDVAAIPLLWVVPLAIYLATFVLAFARTSRAISPGVDRWAVVATLVAAATYPLKGTAPVWIVIPVLLALLALVAFAAHARLAADRPDVDRLTGFYLATSIGGALGGVLNGLLAPMLFDRVWEFPLLLAVVPFLLGRTDTTTSRIGAYASRHWVAFTIVALGFVLVLRAPTFAALLDQGSIVLIGSLLLVGFGGWALSRTGRWLAALALSLFMATCVIGDGRGVVDRDRTFYGSYRVMSQDGGHLFVHGTTVHGSQGQGVRRGEPTTYYARSGPLGDVFAQSGFSDVAAVGMGVGTVAAYGVQGQQFTFVEIDSAVVDIAKNPKFFTYLEDSKANVNVKVGDGRQTLEESPDASLDLIILDAFSSDSIPVHLLTTDAMRVYASKLRPGGLLMVHISNRVFDLRPVVRGAANELGWEAALGSKGEAHDSATASEWVALSADAARIAALRSKDGWEALPLPSITWTDDYSSVLSVLR</sequence>
<feature type="transmembrane region" description="Helical" evidence="2">
    <location>
        <begin position="183"/>
        <end position="203"/>
    </location>
</feature>
<feature type="transmembrane region" description="Helical" evidence="2">
    <location>
        <begin position="502"/>
        <end position="524"/>
    </location>
</feature>
<feature type="transmembrane region" description="Helical" evidence="2">
    <location>
        <begin position="109"/>
        <end position="129"/>
    </location>
</feature>
<proteinExistence type="predicted"/>
<dbReference type="eggNOG" id="COG0220">
    <property type="taxonomic scope" value="Bacteria"/>
</dbReference>
<dbReference type="InterPro" id="IPR029063">
    <property type="entry name" value="SAM-dependent_MTases_sf"/>
</dbReference>
<dbReference type="AlphaFoldDB" id="A0A0A0J6E9"/>
<gene>
    <name evidence="3" type="ORF">N802_18515</name>
</gene>
<dbReference type="PANTHER" id="PTHR43317:SF1">
    <property type="entry name" value="THERMOSPERMINE SYNTHASE ACAULIS5"/>
    <property type="match status" value="1"/>
</dbReference>
<feature type="transmembrane region" description="Helical" evidence="2">
    <location>
        <begin position="141"/>
        <end position="162"/>
    </location>
</feature>
<keyword evidence="2" id="KW-0472">Membrane</keyword>
<dbReference type="Gene3D" id="3.40.50.150">
    <property type="entry name" value="Vaccinia Virus protein VP39"/>
    <property type="match status" value="1"/>
</dbReference>
<keyword evidence="4" id="KW-1185">Reference proteome</keyword>
<dbReference type="GO" id="GO:0006596">
    <property type="term" value="P:polyamine biosynthetic process"/>
    <property type="evidence" value="ECO:0007669"/>
    <property type="project" value="UniProtKB-KW"/>
</dbReference>
<evidence type="ECO:0008006" key="5">
    <source>
        <dbReference type="Google" id="ProtNLM"/>
    </source>
</evidence>
<keyword evidence="2" id="KW-1133">Transmembrane helix</keyword>
<feature type="transmembrane region" description="Helical" evidence="2">
    <location>
        <begin position="359"/>
        <end position="382"/>
    </location>
</feature>
<protein>
    <recommendedName>
        <fullName evidence="5">Spermidine synthase</fullName>
    </recommendedName>
</protein>
<evidence type="ECO:0000313" key="3">
    <source>
        <dbReference type="EMBL" id="KGN32359.1"/>
    </source>
</evidence>
<dbReference type="Proteomes" id="UP000030002">
    <property type="component" value="Unassembled WGS sequence"/>
</dbReference>
<feature type="transmembrane region" description="Helical" evidence="2">
    <location>
        <begin position="215"/>
        <end position="234"/>
    </location>
</feature>
<accession>A0A0A0J6E9</accession>
<feature type="transmembrane region" description="Helical" evidence="2">
    <location>
        <begin position="444"/>
        <end position="466"/>
    </location>
</feature>
<evidence type="ECO:0000256" key="1">
    <source>
        <dbReference type="ARBA" id="ARBA00023115"/>
    </source>
</evidence>
<organism evidence="3 4">
    <name type="scientific">Knoellia sinensis KCTC 19936</name>
    <dbReference type="NCBI Taxonomy" id="1385520"/>
    <lineage>
        <taxon>Bacteria</taxon>
        <taxon>Bacillati</taxon>
        <taxon>Actinomycetota</taxon>
        <taxon>Actinomycetes</taxon>
        <taxon>Micrococcales</taxon>
        <taxon>Intrasporangiaceae</taxon>
        <taxon>Knoellia</taxon>
    </lineage>
</organism>
<comment type="caution">
    <text evidence="3">The sequence shown here is derived from an EMBL/GenBank/DDBJ whole genome shotgun (WGS) entry which is preliminary data.</text>
</comment>
<dbReference type="CDD" id="cd02440">
    <property type="entry name" value="AdoMet_MTases"/>
    <property type="match status" value="1"/>
</dbReference>
<dbReference type="EMBL" id="AVPJ01000007">
    <property type="protein sequence ID" value="KGN32359.1"/>
    <property type="molecule type" value="Genomic_DNA"/>
</dbReference>
<keyword evidence="1" id="KW-0620">Polyamine biosynthesis</keyword>
<dbReference type="SUPFAM" id="SSF53335">
    <property type="entry name" value="S-adenosyl-L-methionine-dependent methyltransferases"/>
    <property type="match status" value="1"/>
</dbReference>
<feature type="transmembrane region" description="Helical" evidence="2">
    <location>
        <begin position="77"/>
        <end position="97"/>
    </location>
</feature>
<dbReference type="OrthoDB" id="9761985at2"/>